<gene>
    <name evidence="2" type="ORF">THASP1DRAFT_18225</name>
</gene>
<sequence length="86" mass="8979">LLACLVTDREGVVLGQALSELARDNLLEPPLSTTFAVASEQASKLGLGRHRALACMAGLHQLVQASNPPLVISLIADAQANTGMLF</sequence>
<dbReference type="PANTHER" id="PTHR13378">
    <property type="entry name" value="REGULATOR COMPLEX PROTEIN LAMTOR3"/>
    <property type="match status" value="1"/>
</dbReference>
<dbReference type="Pfam" id="PF08923">
    <property type="entry name" value="MAPKK1_Int"/>
    <property type="match status" value="1"/>
</dbReference>
<dbReference type="EMBL" id="KZ992847">
    <property type="protein sequence ID" value="RKP06632.1"/>
    <property type="molecule type" value="Genomic_DNA"/>
</dbReference>
<dbReference type="GO" id="GO:0032008">
    <property type="term" value="P:positive regulation of TOR signaling"/>
    <property type="evidence" value="ECO:0007669"/>
    <property type="project" value="TreeGrafter"/>
</dbReference>
<evidence type="ECO:0000313" key="3">
    <source>
        <dbReference type="Proteomes" id="UP000271241"/>
    </source>
</evidence>
<dbReference type="GO" id="GO:0071230">
    <property type="term" value="P:cellular response to amino acid stimulus"/>
    <property type="evidence" value="ECO:0007669"/>
    <property type="project" value="TreeGrafter"/>
</dbReference>
<dbReference type="SUPFAM" id="SSF103196">
    <property type="entry name" value="Roadblock/LC7 domain"/>
    <property type="match status" value="1"/>
</dbReference>
<dbReference type="AlphaFoldDB" id="A0A4P9XLF3"/>
<dbReference type="SMART" id="SM01278">
    <property type="entry name" value="MAPKK1_Int"/>
    <property type="match status" value="1"/>
</dbReference>
<comment type="similarity">
    <text evidence="1">Belongs to the LAMTOR3 family.</text>
</comment>
<reference evidence="3" key="1">
    <citation type="journal article" date="2018" name="Nat. Microbiol.">
        <title>Leveraging single-cell genomics to expand the fungal tree of life.</title>
        <authorList>
            <person name="Ahrendt S.R."/>
            <person name="Quandt C.A."/>
            <person name="Ciobanu D."/>
            <person name="Clum A."/>
            <person name="Salamov A."/>
            <person name="Andreopoulos B."/>
            <person name="Cheng J.F."/>
            <person name="Woyke T."/>
            <person name="Pelin A."/>
            <person name="Henrissat B."/>
            <person name="Reynolds N.K."/>
            <person name="Benny G.L."/>
            <person name="Smith M.E."/>
            <person name="James T.Y."/>
            <person name="Grigoriev I.V."/>
        </authorList>
    </citation>
    <scope>NUCLEOTIDE SEQUENCE [LARGE SCALE GENOMIC DNA]</scope>
    <source>
        <strain evidence="3">RSA 1356</strain>
    </source>
</reference>
<dbReference type="GO" id="GO:0071986">
    <property type="term" value="C:Ragulator complex"/>
    <property type="evidence" value="ECO:0007669"/>
    <property type="project" value="TreeGrafter"/>
</dbReference>
<dbReference type="Gene3D" id="3.30.450.30">
    <property type="entry name" value="Dynein light chain 2a, cytoplasmic"/>
    <property type="match status" value="1"/>
</dbReference>
<dbReference type="PANTHER" id="PTHR13378:SF1">
    <property type="entry name" value="RAGULATOR COMPLEX PROTEIN LAMTOR3"/>
    <property type="match status" value="1"/>
</dbReference>
<protein>
    <submittedName>
        <fullName evidence="2">Putative ragulator complex protein lamtor3</fullName>
    </submittedName>
</protein>
<keyword evidence="3" id="KW-1185">Reference proteome</keyword>
<dbReference type="OrthoDB" id="343907at2759"/>
<evidence type="ECO:0000256" key="1">
    <source>
        <dbReference type="ARBA" id="ARBA00005356"/>
    </source>
</evidence>
<name>A0A4P9XLF3_9FUNG</name>
<dbReference type="STRING" id="78915.A0A4P9XLF3"/>
<evidence type="ECO:0000313" key="2">
    <source>
        <dbReference type="EMBL" id="RKP06632.1"/>
    </source>
</evidence>
<organism evidence="2 3">
    <name type="scientific">Thamnocephalis sphaerospora</name>
    <dbReference type="NCBI Taxonomy" id="78915"/>
    <lineage>
        <taxon>Eukaryota</taxon>
        <taxon>Fungi</taxon>
        <taxon>Fungi incertae sedis</taxon>
        <taxon>Zoopagomycota</taxon>
        <taxon>Zoopagomycotina</taxon>
        <taxon>Zoopagomycetes</taxon>
        <taxon>Zoopagales</taxon>
        <taxon>Sigmoideomycetaceae</taxon>
        <taxon>Thamnocephalis</taxon>
    </lineage>
</organism>
<proteinExistence type="inferred from homology"/>
<feature type="non-terminal residue" evidence="2">
    <location>
        <position position="1"/>
    </location>
</feature>
<accession>A0A4P9XLF3</accession>
<dbReference type="Proteomes" id="UP000271241">
    <property type="component" value="Unassembled WGS sequence"/>
</dbReference>
<dbReference type="InterPro" id="IPR015019">
    <property type="entry name" value="LAMTOR3"/>
</dbReference>